<dbReference type="RefSeq" id="WP_123610356.1">
    <property type="nucleotide sequence ID" value="NZ_RJVG01000010.1"/>
</dbReference>
<accession>A0A3N1XHY7</accession>
<dbReference type="Pfam" id="PF09148">
    <property type="entry name" value="DUF1934"/>
    <property type="match status" value="1"/>
</dbReference>
<name>A0A3N1XHY7_9FIRM</name>
<dbReference type="Gene3D" id="2.40.128.20">
    <property type="match status" value="1"/>
</dbReference>
<dbReference type="InterPro" id="IPR012674">
    <property type="entry name" value="Calycin"/>
</dbReference>
<dbReference type="EMBL" id="RJVG01000010">
    <property type="protein sequence ID" value="ROR25751.1"/>
    <property type="molecule type" value="Genomic_DNA"/>
</dbReference>
<dbReference type="InterPro" id="IPR015231">
    <property type="entry name" value="DUF1934"/>
</dbReference>
<evidence type="ECO:0000313" key="2">
    <source>
        <dbReference type="Proteomes" id="UP000273083"/>
    </source>
</evidence>
<gene>
    <name evidence="1" type="ORF">EDD66_110108</name>
</gene>
<dbReference type="SUPFAM" id="SSF50814">
    <property type="entry name" value="Lipocalins"/>
    <property type="match status" value="1"/>
</dbReference>
<keyword evidence="2" id="KW-1185">Reference proteome</keyword>
<reference evidence="1 2" key="1">
    <citation type="submission" date="2018-11" db="EMBL/GenBank/DDBJ databases">
        <title>Genomic Encyclopedia of Type Strains, Phase IV (KMG-IV): sequencing the most valuable type-strain genomes for metagenomic binning, comparative biology and taxonomic classification.</title>
        <authorList>
            <person name="Goeker M."/>
        </authorList>
    </citation>
    <scope>NUCLEOTIDE SEQUENCE [LARGE SCALE GENOMIC DNA]</scope>
    <source>
        <strain evidence="1 2">DSM 26537</strain>
    </source>
</reference>
<proteinExistence type="predicted"/>
<evidence type="ECO:0000313" key="1">
    <source>
        <dbReference type="EMBL" id="ROR25751.1"/>
    </source>
</evidence>
<dbReference type="Proteomes" id="UP000273083">
    <property type="component" value="Unassembled WGS sequence"/>
</dbReference>
<dbReference type="OrthoDB" id="1680906at2"/>
<protein>
    <submittedName>
        <fullName evidence="1">Uncharacterized beta-barrel protein YwiB (DUF1934 family)</fullName>
    </submittedName>
</protein>
<comment type="caution">
    <text evidence="1">The sequence shown here is derived from an EMBL/GenBank/DDBJ whole genome shotgun (WGS) entry which is preliminary data.</text>
</comment>
<organism evidence="1 2">
    <name type="scientific">Mobilisporobacter senegalensis</name>
    <dbReference type="NCBI Taxonomy" id="1329262"/>
    <lineage>
        <taxon>Bacteria</taxon>
        <taxon>Bacillati</taxon>
        <taxon>Bacillota</taxon>
        <taxon>Clostridia</taxon>
        <taxon>Lachnospirales</taxon>
        <taxon>Lachnospiraceae</taxon>
        <taxon>Mobilisporobacter</taxon>
    </lineage>
</organism>
<sequence length="143" mass="16558">MTKDVLVSISGLQFEIDEDEAVEVITAGEYFNRNGKHFVLFEELSEEDRGVTKNTIKISDKQVDIMKKGVNNVHMVFEENKQNMTYYNTPFGDLMIQINTTSLSVKEEENEMLVQIKYDLNVNYSYVSECLIQIKVKSKRLSE</sequence>
<dbReference type="AlphaFoldDB" id="A0A3N1XHY7"/>